<feature type="region of interest" description="Disordered" evidence="1">
    <location>
        <begin position="32"/>
        <end position="57"/>
    </location>
</feature>
<comment type="caution">
    <text evidence="2">The sequence shown here is derived from an EMBL/GenBank/DDBJ whole genome shotgun (WGS) entry which is preliminary data.</text>
</comment>
<evidence type="ECO:0000313" key="2">
    <source>
        <dbReference type="EMBL" id="KAH3847130.1"/>
    </source>
</evidence>
<protein>
    <submittedName>
        <fullName evidence="2">Uncharacterized protein</fullName>
    </submittedName>
</protein>
<keyword evidence="3" id="KW-1185">Reference proteome</keyword>
<dbReference type="Proteomes" id="UP000828390">
    <property type="component" value="Unassembled WGS sequence"/>
</dbReference>
<gene>
    <name evidence="2" type="ORF">DPMN_089445</name>
</gene>
<evidence type="ECO:0000256" key="1">
    <source>
        <dbReference type="SAM" id="MobiDB-lite"/>
    </source>
</evidence>
<accession>A0A9D4KVZ4</accession>
<sequence length="57" mass="6262">MNISPSNAVSGCKDPVFVDDRPATEELLVNHSVQGKSAKAMRSDQRRLHRQSVTPTV</sequence>
<reference evidence="2" key="1">
    <citation type="journal article" date="2019" name="bioRxiv">
        <title>The Genome of the Zebra Mussel, Dreissena polymorpha: A Resource for Invasive Species Research.</title>
        <authorList>
            <person name="McCartney M.A."/>
            <person name="Auch B."/>
            <person name="Kono T."/>
            <person name="Mallez S."/>
            <person name="Zhang Y."/>
            <person name="Obille A."/>
            <person name="Becker A."/>
            <person name="Abrahante J.E."/>
            <person name="Garbe J."/>
            <person name="Badalamenti J.P."/>
            <person name="Herman A."/>
            <person name="Mangelson H."/>
            <person name="Liachko I."/>
            <person name="Sullivan S."/>
            <person name="Sone E.D."/>
            <person name="Koren S."/>
            <person name="Silverstein K.A.T."/>
            <person name="Beckman K.B."/>
            <person name="Gohl D.M."/>
        </authorList>
    </citation>
    <scope>NUCLEOTIDE SEQUENCE</scope>
    <source>
        <strain evidence="2">Duluth1</strain>
        <tissue evidence="2">Whole animal</tissue>
    </source>
</reference>
<evidence type="ECO:0000313" key="3">
    <source>
        <dbReference type="Proteomes" id="UP000828390"/>
    </source>
</evidence>
<name>A0A9D4KVZ4_DREPO</name>
<organism evidence="2 3">
    <name type="scientific">Dreissena polymorpha</name>
    <name type="common">Zebra mussel</name>
    <name type="synonym">Mytilus polymorpha</name>
    <dbReference type="NCBI Taxonomy" id="45954"/>
    <lineage>
        <taxon>Eukaryota</taxon>
        <taxon>Metazoa</taxon>
        <taxon>Spiralia</taxon>
        <taxon>Lophotrochozoa</taxon>
        <taxon>Mollusca</taxon>
        <taxon>Bivalvia</taxon>
        <taxon>Autobranchia</taxon>
        <taxon>Heteroconchia</taxon>
        <taxon>Euheterodonta</taxon>
        <taxon>Imparidentia</taxon>
        <taxon>Neoheterodontei</taxon>
        <taxon>Myida</taxon>
        <taxon>Dreissenoidea</taxon>
        <taxon>Dreissenidae</taxon>
        <taxon>Dreissena</taxon>
    </lineage>
</organism>
<dbReference type="EMBL" id="JAIWYP010000003">
    <property type="protein sequence ID" value="KAH3847130.1"/>
    <property type="molecule type" value="Genomic_DNA"/>
</dbReference>
<proteinExistence type="predicted"/>
<reference evidence="2" key="2">
    <citation type="submission" date="2020-11" db="EMBL/GenBank/DDBJ databases">
        <authorList>
            <person name="McCartney M.A."/>
            <person name="Auch B."/>
            <person name="Kono T."/>
            <person name="Mallez S."/>
            <person name="Becker A."/>
            <person name="Gohl D.M."/>
            <person name="Silverstein K.A.T."/>
            <person name="Koren S."/>
            <person name="Bechman K.B."/>
            <person name="Herman A."/>
            <person name="Abrahante J.E."/>
            <person name="Garbe J."/>
        </authorList>
    </citation>
    <scope>NUCLEOTIDE SEQUENCE</scope>
    <source>
        <strain evidence="2">Duluth1</strain>
        <tissue evidence="2">Whole animal</tissue>
    </source>
</reference>
<dbReference type="AlphaFoldDB" id="A0A9D4KVZ4"/>